<sequence>MIHLDFFFLSCFKSSFRFCVEKKLLLLAELPEDALIVAGRFPFPDWTACKVEGEGVDRAWAYHIQELRHRYQTQDKHEKPS</sequence>
<accession>A0A8C1JZJ4</accession>
<keyword evidence="2" id="KW-1185">Reference proteome</keyword>
<organism evidence="1 2">
    <name type="scientific">Cyprinus carpio</name>
    <name type="common">Common carp</name>
    <dbReference type="NCBI Taxonomy" id="7962"/>
    <lineage>
        <taxon>Eukaryota</taxon>
        <taxon>Metazoa</taxon>
        <taxon>Chordata</taxon>
        <taxon>Craniata</taxon>
        <taxon>Vertebrata</taxon>
        <taxon>Euteleostomi</taxon>
        <taxon>Actinopterygii</taxon>
        <taxon>Neopterygii</taxon>
        <taxon>Teleostei</taxon>
        <taxon>Ostariophysi</taxon>
        <taxon>Cypriniformes</taxon>
        <taxon>Cyprinidae</taxon>
        <taxon>Cyprininae</taxon>
        <taxon>Cyprinus</taxon>
    </lineage>
</organism>
<dbReference type="AlphaFoldDB" id="A0A8C1JZJ4"/>
<reference evidence="1" key="2">
    <citation type="submission" date="2025-09" db="UniProtKB">
        <authorList>
            <consortium name="Ensembl"/>
        </authorList>
    </citation>
    <scope>IDENTIFICATION</scope>
</reference>
<evidence type="ECO:0000313" key="2">
    <source>
        <dbReference type="Proteomes" id="UP000694427"/>
    </source>
</evidence>
<name>A0A8C1JZJ4_CYPCA</name>
<dbReference type="Ensembl" id="ENSCCRT00010044001.1">
    <property type="protein sequence ID" value="ENSCCRP00010040053.1"/>
    <property type="gene ID" value="ENSCCRG00010017111.1"/>
</dbReference>
<dbReference type="Proteomes" id="UP000694427">
    <property type="component" value="Unplaced"/>
</dbReference>
<reference evidence="1" key="1">
    <citation type="submission" date="2025-08" db="UniProtKB">
        <authorList>
            <consortium name="Ensembl"/>
        </authorList>
    </citation>
    <scope>IDENTIFICATION</scope>
</reference>
<proteinExistence type="predicted"/>
<protein>
    <submittedName>
        <fullName evidence="1">Uncharacterized protein</fullName>
    </submittedName>
</protein>
<evidence type="ECO:0000313" key="1">
    <source>
        <dbReference type="Ensembl" id="ENSCCRP00010040053.1"/>
    </source>
</evidence>